<feature type="region of interest" description="Disordered" evidence="6">
    <location>
        <begin position="519"/>
        <end position="573"/>
    </location>
</feature>
<keyword evidence="4 5" id="KW-0067">ATP-binding</keyword>
<dbReference type="SUPFAM" id="SSF56112">
    <property type="entry name" value="Protein kinase-like (PK-like)"/>
    <property type="match status" value="1"/>
</dbReference>
<evidence type="ECO:0000256" key="5">
    <source>
        <dbReference type="PROSITE-ProRule" id="PRU10141"/>
    </source>
</evidence>
<feature type="region of interest" description="Disordered" evidence="6">
    <location>
        <begin position="313"/>
        <end position="332"/>
    </location>
</feature>
<dbReference type="PANTHER" id="PTHR43289">
    <property type="entry name" value="MITOGEN-ACTIVATED PROTEIN KINASE KINASE KINASE 20-RELATED"/>
    <property type="match status" value="1"/>
</dbReference>
<dbReference type="PROSITE" id="PS00108">
    <property type="entry name" value="PROTEIN_KINASE_ST"/>
    <property type="match status" value="1"/>
</dbReference>
<evidence type="ECO:0000313" key="8">
    <source>
        <dbReference type="EMBL" id="MBL0888663.1"/>
    </source>
</evidence>
<feature type="compositionally biased region" description="Low complexity" evidence="6">
    <location>
        <begin position="1"/>
        <end position="16"/>
    </location>
</feature>
<feature type="domain" description="Protein kinase" evidence="7">
    <location>
        <begin position="30"/>
        <end position="287"/>
    </location>
</feature>
<dbReference type="GO" id="GO:0004674">
    <property type="term" value="F:protein serine/threonine kinase activity"/>
    <property type="evidence" value="ECO:0007669"/>
    <property type="project" value="UniProtKB-KW"/>
</dbReference>
<keyword evidence="3 8" id="KW-0418">Kinase</keyword>
<evidence type="ECO:0000259" key="7">
    <source>
        <dbReference type="PROSITE" id="PS50011"/>
    </source>
</evidence>
<dbReference type="InterPro" id="IPR017441">
    <property type="entry name" value="Protein_kinase_ATP_BS"/>
</dbReference>
<sequence length="573" mass="59002">MSIEASPGSPWSAGAAVPLRPEDPRRLGPYRLLGVLGSGGMGTVYLGRTPDGEKVAVKVVRLDLTGELEFRERFAREVDAARRVAGSHTAGLVYADPHARQPWMATAFVLGPSLREAISESGPLDVPTLRALGLGLAEGLTTIHGAGLVHRDLKPGNVLLTTGGPRIIDFGIARALEATALTSVSQVLGTASYMSPEQVRGHEAGTPSDVFSFGCLLAYAATGRPPFGSGPAESVAYRVVHTEPDLDGVPRELAHLVRDCLAKDPAARPTPQQIVGRVTRDTTRPVTWRTTPALNTMIASRAKAVRVLEARGDAEETEEFSPLSDDVPPAPAPGDRRGAVVRIVAAAVAGLLLPVGAWALYDRLAHPPALEVVPDGWYTMQGEHLEGDPDPEHFVEITITSDRPGEQVLVGYAATVVREDPAAGEDAAAGDPSTAQVGNETGFLVETPWHGKIPVDEDVLAVGATGSGAEGEISCSISVGGAPVVSATAPSTSSCVTPFEGKGALVASIRAARATPTDAATMPVREGDGAAGGAAEGGAAEGTTVRPASDLEKSVPSGSAEAPDGEGVLGTVP</sequence>
<proteinExistence type="predicted"/>
<feature type="binding site" evidence="5">
    <location>
        <position position="58"/>
    </location>
    <ligand>
        <name>ATP</name>
        <dbReference type="ChEBI" id="CHEBI:30616"/>
    </ligand>
</feature>
<dbReference type="SMART" id="SM00220">
    <property type="entry name" value="S_TKc"/>
    <property type="match status" value="1"/>
</dbReference>
<dbReference type="EMBL" id="JABBYC010000070">
    <property type="protein sequence ID" value="MBL0888663.1"/>
    <property type="molecule type" value="Genomic_DNA"/>
</dbReference>
<evidence type="ECO:0000256" key="2">
    <source>
        <dbReference type="ARBA" id="ARBA00022741"/>
    </source>
</evidence>
<dbReference type="Pfam" id="PF00069">
    <property type="entry name" value="Pkinase"/>
    <property type="match status" value="1"/>
</dbReference>
<dbReference type="PROSITE" id="PS00107">
    <property type="entry name" value="PROTEIN_KINASE_ATP"/>
    <property type="match status" value="1"/>
</dbReference>
<name>A0ABS1LS96_9MICO</name>
<dbReference type="InterPro" id="IPR000719">
    <property type="entry name" value="Prot_kinase_dom"/>
</dbReference>
<dbReference type="CDD" id="cd14014">
    <property type="entry name" value="STKc_PknB_like"/>
    <property type="match status" value="1"/>
</dbReference>
<comment type="caution">
    <text evidence="8">The sequence shown here is derived from an EMBL/GenBank/DDBJ whole genome shotgun (WGS) entry which is preliminary data.</text>
</comment>
<accession>A0ABS1LS96</accession>
<keyword evidence="1" id="KW-0808">Transferase</keyword>
<reference evidence="8 9" key="1">
    <citation type="journal article" date="2021" name="Arch. Microbiol.">
        <title>Myceligenerans indicum sp. nov., an actinobacterium isolated from mangrove sediment of Sundarbans, India.</title>
        <authorList>
            <person name="Asha K."/>
            <person name="Bhadury P."/>
        </authorList>
    </citation>
    <scope>NUCLEOTIDE SEQUENCE [LARGE SCALE GENOMIC DNA]</scope>
    <source>
        <strain evidence="8 9">I2</strain>
    </source>
</reference>
<dbReference type="Gene3D" id="1.10.510.10">
    <property type="entry name" value="Transferase(Phosphotransferase) domain 1"/>
    <property type="match status" value="1"/>
</dbReference>
<protein>
    <submittedName>
        <fullName evidence="8">Serine/threonine protein kinase</fullName>
    </submittedName>
</protein>
<dbReference type="PANTHER" id="PTHR43289:SF34">
    <property type="entry name" value="SERINE_THREONINE-PROTEIN KINASE YBDM-RELATED"/>
    <property type="match status" value="1"/>
</dbReference>
<dbReference type="Proteomes" id="UP000675409">
    <property type="component" value="Unassembled WGS sequence"/>
</dbReference>
<evidence type="ECO:0000256" key="1">
    <source>
        <dbReference type="ARBA" id="ARBA00022679"/>
    </source>
</evidence>
<keyword evidence="2 5" id="KW-0547">Nucleotide-binding</keyword>
<evidence type="ECO:0000256" key="3">
    <source>
        <dbReference type="ARBA" id="ARBA00022777"/>
    </source>
</evidence>
<feature type="compositionally biased region" description="Gly residues" evidence="6">
    <location>
        <begin position="529"/>
        <end position="540"/>
    </location>
</feature>
<dbReference type="Gene3D" id="3.30.200.20">
    <property type="entry name" value="Phosphorylase Kinase, domain 1"/>
    <property type="match status" value="1"/>
</dbReference>
<keyword evidence="9" id="KW-1185">Reference proteome</keyword>
<keyword evidence="8" id="KW-0723">Serine/threonine-protein kinase</keyword>
<evidence type="ECO:0000256" key="4">
    <source>
        <dbReference type="ARBA" id="ARBA00022840"/>
    </source>
</evidence>
<gene>
    <name evidence="8" type="ORF">HGK34_20680</name>
</gene>
<dbReference type="PROSITE" id="PS50011">
    <property type="entry name" value="PROTEIN_KINASE_DOM"/>
    <property type="match status" value="1"/>
</dbReference>
<evidence type="ECO:0000256" key="6">
    <source>
        <dbReference type="SAM" id="MobiDB-lite"/>
    </source>
</evidence>
<dbReference type="RefSeq" id="WP_201851009.1">
    <property type="nucleotide sequence ID" value="NZ_JABBYC010000070.1"/>
</dbReference>
<dbReference type="InterPro" id="IPR008271">
    <property type="entry name" value="Ser/Thr_kinase_AS"/>
</dbReference>
<feature type="region of interest" description="Disordered" evidence="6">
    <location>
        <begin position="1"/>
        <end position="22"/>
    </location>
</feature>
<dbReference type="InterPro" id="IPR011009">
    <property type="entry name" value="Kinase-like_dom_sf"/>
</dbReference>
<organism evidence="8 9">
    <name type="scientific">Myceligenerans indicum</name>
    <dbReference type="NCBI Taxonomy" id="2593663"/>
    <lineage>
        <taxon>Bacteria</taxon>
        <taxon>Bacillati</taxon>
        <taxon>Actinomycetota</taxon>
        <taxon>Actinomycetes</taxon>
        <taxon>Micrococcales</taxon>
        <taxon>Promicromonosporaceae</taxon>
        <taxon>Myceligenerans</taxon>
    </lineage>
</organism>
<evidence type="ECO:0000313" key="9">
    <source>
        <dbReference type="Proteomes" id="UP000675409"/>
    </source>
</evidence>